<evidence type="ECO:0000259" key="5">
    <source>
        <dbReference type="PROSITE" id="PS50893"/>
    </source>
</evidence>
<dbReference type="SMART" id="SM00382">
    <property type="entry name" value="AAA"/>
    <property type="match status" value="1"/>
</dbReference>
<protein>
    <submittedName>
        <fullName evidence="6">ABC-2 type transport system ATP-binding protein</fullName>
    </submittedName>
</protein>
<dbReference type="RefSeq" id="WP_109747472.1">
    <property type="nucleotide sequence ID" value="NZ_CABJAT010000008.1"/>
</dbReference>
<accession>A0AB73T1I6</accession>
<keyword evidence="4 6" id="KW-0067">ATP-binding</keyword>
<dbReference type="PANTHER" id="PTHR43335:SF2">
    <property type="entry name" value="ABC TRANSPORTER, ATP-BINDING PROTEIN"/>
    <property type="match status" value="1"/>
</dbReference>
<dbReference type="CDD" id="cd03264">
    <property type="entry name" value="ABC_drug_resistance_like"/>
    <property type="match status" value="1"/>
</dbReference>
<dbReference type="PROSITE" id="PS00211">
    <property type="entry name" value="ABC_TRANSPORTER_1"/>
    <property type="match status" value="1"/>
</dbReference>
<sequence>MSTEIVIQNLDKTYGKKQALKNVNLTIGSGMFGLLGPNGAGKTTLMKILSTLLPKTGGEVRICGTDIGHSREIRKMTGYLPQDFSMYGNMSSYEAMDYLGVLSGLPKSVRKERIPDLLEKVNLQNNKRTKVKAMSGGMRRRLGIAQAILHDPKVLIVDEPTAGLDPEERVRFRNLLCEIAEDRIVILSTHIVGDIEATCENIGILNEGRLIYRGSVEGLLGEAYGKIYTARVSKKELPRIKEEYIVTGMMVSAAHADVRLVSEKLPFQGAALCEANVEDAYMYLMQKERRVR</sequence>
<keyword evidence="2" id="KW-0813">Transport</keyword>
<evidence type="ECO:0000313" key="6">
    <source>
        <dbReference type="EMBL" id="PWJ74075.1"/>
    </source>
</evidence>
<feature type="domain" description="ABC transporter" evidence="5">
    <location>
        <begin position="5"/>
        <end position="232"/>
    </location>
</feature>
<dbReference type="GO" id="GO:0005524">
    <property type="term" value="F:ATP binding"/>
    <property type="evidence" value="ECO:0007669"/>
    <property type="project" value="UniProtKB-KW"/>
</dbReference>
<dbReference type="GO" id="GO:0016887">
    <property type="term" value="F:ATP hydrolysis activity"/>
    <property type="evidence" value="ECO:0007669"/>
    <property type="project" value="InterPro"/>
</dbReference>
<gene>
    <name evidence="6" type="ORF">C7383_110115</name>
</gene>
<evidence type="ECO:0000256" key="1">
    <source>
        <dbReference type="ARBA" id="ARBA00005417"/>
    </source>
</evidence>
<dbReference type="Proteomes" id="UP000245412">
    <property type="component" value="Unassembled WGS sequence"/>
</dbReference>
<proteinExistence type="inferred from homology"/>
<dbReference type="Gene3D" id="3.40.50.300">
    <property type="entry name" value="P-loop containing nucleotide triphosphate hydrolases"/>
    <property type="match status" value="1"/>
</dbReference>
<comment type="similarity">
    <text evidence="1">Belongs to the ABC transporter superfamily.</text>
</comment>
<evidence type="ECO:0000313" key="7">
    <source>
        <dbReference type="Proteomes" id="UP000245412"/>
    </source>
</evidence>
<evidence type="ECO:0000256" key="4">
    <source>
        <dbReference type="ARBA" id="ARBA00022840"/>
    </source>
</evidence>
<name>A0AB73T1I6_9FIRM</name>
<dbReference type="InterPro" id="IPR003439">
    <property type="entry name" value="ABC_transporter-like_ATP-bd"/>
</dbReference>
<dbReference type="AlphaFoldDB" id="A0AB73T1I6"/>
<dbReference type="EMBL" id="QGGY01000010">
    <property type="protein sequence ID" value="PWJ74075.1"/>
    <property type="molecule type" value="Genomic_DNA"/>
</dbReference>
<reference evidence="6 7" key="1">
    <citation type="submission" date="2018-05" db="EMBL/GenBank/DDBJ databases">
        <authorList>
            <person name="Goeker M."/>
            <person name="Huntemann M."/>
            <person name="Clum A."/>
            <person name="Pillay M."/>
            <person name="Palaniappan K."/>
            <person name="Varghese N."/>
            <person name="Mikhailova N."/>
            <person name="Stamatis D."/>
            <person name="Reddy T."/>
            <person name="Daum C."/>
            <person name="Shapiro N."/>
            <person name="Ivanova N."/>
            <person name="Kyrpides N."/>
            <person name="Woyke T."/>
        </authorList>
    </citation>
    <scope>NUCLEOTIDE SEQUENCE [LARGE SCALE GENOMIC DNA]</scope>
    <source>
        <strain evidence="6 7">DSM 26524</strain>
    </source>
</reference>
<dbReference type="InterPro" id="IPR017871">
    <property type="entry name" value="ABC_transporter-like_CS"/>
</dbReference>
<keyword evidence="3" id="KW-0547">Nucleotide-binding</keyword>
<comment type="caution">
    <text evidence="6">The sequence shown here is derived from an EMBL/GenBank/DDBJ whole genome shotgun (WGS) entry which is preliminary data.</text>
</comment>
<dbReference type="SUPFAM" id="SSF52540">
    <property type="entry name" value="P-loop containing nucleoside triphosphate hydrolases"/>
    <property type="match status" value="1"/>
</dbReference>
<dbReference type="PANTHER" id="PTHR43335">
    <property type="entry name" value="ABC TRANSPORTER, ATP-BINDING PROTEIN"/>
    <property type="match status" value="1"/>
</dbReference>
<keyword evidence="7" id="KW-1185">Reference proteome</keyword>
<dbReference type="Pfam" id="PF00005">
    <property type="entry name" value="ABC_tran"/>
    <property type="match status" value="1"/>
</dbReference>
<dbReference type="InterPro" id="IPR027417">
    <property type="entry name" value="P-loop_NTPase"/>
</dbReference>
<dbReference type="InterPro" id="IPR003593">
    <property type="entry name" value="AAA+_ATPase"/>
</dbReference>
<evidence type="ECO:0000256" key="2">
    <source>
        <dbReference type="ARBA" id="ARBA00022448"/>
    </source>
</evidence>
<evidence type="ECO:0000256" key="3">
    <source>
        <dbReference type="ARBA" id="ARBA00022741"/>
    </source>
</evidence>
<organism evidence="6 7">
    <name type="scientific">Murimonas intestini</name>
    <dbReference type="NCBI Taxonomy" id="1337051"/>
    <lineage>
        <taxon>Bacteria</taxon>
        <taxon>Bacillati</taxon>
        <taxon>Bacillota</taxon>
        <taxon>Clostridia</taxon>
        <taxon>Lachnospirales</taxon>
        <taxon>Lachnospiraceae</taxon>
        <taxon>Murimonas</taxon>
    </lineage>
</organism>
<dbReference type="PROSITE" id="PS50893">
    <property type="entry name" value="ABC_TRANSPORTER_2"/>
    <property type="match status" value="1"/>
</dbReference>